<comment type="caution">
    <text evidence="2">The sequence shown here is derived from an EMBL/GenBank/DDBJ whole genome shotgun (WGS) entry which is preliminary data.</text>
</comment>
<organism evidence="2 3">
    <name type="scientific">Mortierella isabellina</name>
    <name type="common">Filamentous fungus</name>
    <name type="synonym">Umbelopsis isabellina</name>
    <dbReference type="NCBI Taxonomy" id="91625"/>
    <lineage>
        <taxon>Eukaryota</taxon>
        <taxon>Fungi</taxon>
        <taxon>Fungi incertae sedis</taxon>
        <taxon>Mucoromycota</taxon>
        <taxon>Mucoromycotina</taxon>
        <taxon>Umbelopsidomycetes</taxon>
        <taxon>Umbelopsidales</taxon>
        <taxon>Umbelopsidaceae</taxon>
        <taxon>Umbelopsis</taxon>
    </lineage>
</organism>
<evidence type="ECO:0000256" key="1">
    <source>
        <dbReference type="SAM" id="SignalP"/>
    </source>
</evidence>
<evidence type="ECO:0000313" key="2">
    <source>
        <dbReference type="EMBL" id="KAG2177024.1"/>
    </source>
</evidence>
<keyword evidence="3" id="KW-1185">Reference proteome</keyword>
<gene>
    <name evidence="2" type="ORF">INT43_007678</name>
</gene>
<feature type="signal peptide" evidence="1">
    <location>
        <begin position="1"/>
        <end position="27"/>
    </location>
</feature>
<keyword evidence="1" id="KW-0732">Signal</keyword>
<sequence>MLIINSAASTIGALALAFSALVQVTHAKDVYIDCSATAAGSGTKKSPYNALASVNALNFTAGDEILLKSGTLCNGTLSPQGNGALSNPVVISSYGSGALPIINGQGGQAAIKLLNQGGWHITKVAVTNPATTVNARQGISITANDNQTHTGIFVDHVSVYDVAGQTNKATQSESYIVSAGILVDGSNFTSRFNDVYVSSNNIQNCGGGGIKVRMGQMNNQGQNGHVWNNIIENVGGDGIVMSYVDSPLIDHNECSGLGSGHYPWTGGNFAGIWVLGCHNAVMEYNIVHNTLMSAFDSEAFDCDWGNTGNCTVQYNYGHDNAGGMFLNCDGCGTSGGANQFVRYNVFQNDCRMYSNGNIPTLWFYNNVVYCPNQHFNLTVPPKSHFWNNIFVGTADSTLPTGSGIDWSYNIFETVSLPAGGTNNTAGDPGFVAPGTGGNTTASVAGYKLKSGSIALGDGGVVTNNGGLDFWGNSVSATAKPNRGAYNGPAVKTSKHRRH</sequence>
<dbReference type="InterPro" id="IPR012334">
    <property type="entry name" value="Pectin_lyas_fold"/>
</dbReference>
<dbReference type="InterPro" id="IPR011050">
    <property type="entry name" value="Pectin_lyase_fold/virulence"/>
</dbReference>
<proteinExistence type="predicted"/>
<dbReference type="SUPFAM" id="SSF51126">
    <property type="entry name" value="Pectin lyase-like"/>
    <property type="match status" value="1"/>
</dbReference>
<feature type="chain" id="PRO_5034620898" description="Right handed beta helix domain-containing protein" evidence="1">
    <location>
        <begin position="28"/>
        <end position="498"/>
    </location>
</feature>
<name>A0A8H7UF32_MORIS</name>
<reference evidence="2" key="1">
    <citation type="submission" date="2020-12" db="EMBL/GenBank/DDBJ databases">
        <title>Metabolic potential, ecology and presence of endohyphal bacteria is reflected in genomic diversity of Mucoromycotina.</title>
        <authorList>
            <person name="Muszewska A."/>
            <person name="Okrasinska A."/>
            <person name="Steczkiewicz K."/>
            <person name="Drgas O."/>
            <person name="Orlowska M."/>
            <person name="Perlinska-Lenart U."/>
            <person name="Aleksandrzak-Piekarczyk T."/>
            <person name="Szatraj K."/>
            <person name="Zielenkiewicz U."/>
            <person name="Pilsyk S."/>
            <person name="Malc E."/>
            <person name="Mieczkowski P."/>
            <person name="Kruszewska J.S."/>
            <person name="Biernat P."/>
            <person name="Pawlowska J."/>
        </authorList>
    </citation>
    <scope>NUCLEOTIDE SEQUENCE</scope>
    <source>
        <strain evidence="2">WA0000067209</strain>
    </source>
</reference>
<dbReference type="EMBL" id="JAEPQZ010000009">
    <property type="protein sequence ID" value="KAG2177024.1"/>
    <property type="molecule type" value="Genomic_DNA"/>
</dbReference>
<dbReference type="AlphaFoldDB" id="A0A8H7UF32"/>
<dbReference type="SMART" id="SM00710">
    <property type="entry name" value="PbH1"/>
    <property type="match status" value="8"/>
</dbReference>
<evidence type="ECO:0008006" key="4">
    <source>
        <dbReference type="Google" id="ProtNLM"/>
    </source>
</evidence>
<evidence type="ECO:0000313" key="3">
    <source>
        <dbReference type="Proteomes" id="UP000654370"/>
    </source>
</evidence>
<protein>
    <recommendedName>
        <fullName evidence="4">Right handed beta helix domain-containing protein</fullName>
    </recommendedName>
</protein>
<dbReference type="InterPro" id="IPR006626">
    <property type="entry name" value="PbH1"/>
</dbReference>
<dbReference type="OrthoDB" id="3432466at2759"/>
<dbReference type="Gene3D" id="2.160.20.10">
    <property type="entry name" value="Single-stranded right-handed beta-helix, Pectin lyase-like"/>
    <property type="match status" value="1"/>
</dbReference>
<dbReference type="Proteomes" id="UP000654370">
    <property type="component" value="Unassembled WGS sequence"/>
</dbReference>
<accession>A0A8H7UF32</accession>